<gene>
    <name evidence="1" type="ORF">BBB52_06865</name>
</gene>
<sequence>MARLNLEALITKFFTEYLKNNKEIEIYNEFSLQHELGVFLRGELKGNFQEEKYKVQFERNVSFFKLDESKLEEGFVKREIDICIYNEEEKYAIELKFPTNGQVPEQMYAFIKDIKFMEQVKESGFTGAFSVCLVNNSEFYSLKSKNDDIYSYFRIEDAELPSSKEIEKPTGKRDQRIKLKKSYRIKWNELSKDVNPQIRLKRDDKNDPIKFYIIQIEKI</sequence>
<protein>
    <submittedName>
        <fullName evidence="1">Uncharacterized protein</fullName>
    </submittedName>
</protein>
<dbReference type="RefSeq" id="WP_065295439.1">
    <property type="nucleotide sequence ID" value="NZ_MAQE01000014.1"/>
</dbReference>
<dbReference type="EMBL" id="MAQE01000014">
    <property type="protein sequence ID" value="OBY51318.1"/>
    <property type="molecule type" value="Genomic_DNA"/>
</dbReference>
<name>A0AAP7GW57_AGGAP</name>
<reference evidence="1 2" key="1">
    <citation type="submission" date="2016-06" db="EMBL/GenBank/DDBJ databases">
        <title>Simultaneous identification of Haemophilus influenzae and Haemophilus haemolyticus using TaqMan real-time PCR.</title>
        <authorList>
            <person name="Price E.P."/>
            <person name="Sarovich D.S."/>
            <person name="Harris T."/>
            <person name="Spargo J.C."/>
            <person name="Nosworthy E."/>
            <person name="Beissbarth J."/>
            <person name="Smith-Vaughan H."/>
        </authorList>
    </citation>
    <scope>NUCLEOTIDE SEQUENCE [LARGE SCALE GENOMIC DNA]</scope>
    <source>
        <strain evidence="1 2">ATCC 7901</strain>
    </source>
</reference>
<comment type="caution">
    <text evidence="1">The sequence shown here is derived from an EMBL/GenBank/DDBJ whole genome shotgun (WGS) entry which is preliminary data.</text>
</comment>
<proteinExistence type="predicted"/>
<dbReference type="AlphaFoldDB" id="A0AAP7GW57"/>
<evidence type="ECO:0000313" key="1">
    <source>
        <dbReference type="EMBL" id="OBY51318.1"/>
    </source>
</evidence>
<accession>A0AAP7GW57</accession>
<dbReference type="Proteomes" id="UP000092746">
    <property type="component" value="Unassembled WGS sequence"/>
</dbReference>
<organism evidence="1 2">
    <name type="scientific">Aggregatibacter aphrophilus</name>
    <name type="common">Haemophilus aphrophilus</name>
    <dbReference type="NCBI Taxonomy" id="732"/>
    <lineage>
        <taxon>Bacteria</taxon>
        <taxon>Pseudomonadati</taxon>
        <taxon>Pseudomonadota</taxon>
        <taxon>Gammaproteobacteria</taxon>
        <taxon>Pasteurellales</taxon>
        <taxon>Pasteurellaceae</taxon>
        <taxon>Aggregatibacter</taxon>
    </lineage>
</organism>
<evidence type="ECO:0000313" key="2">
    <source>
        <dbReference type="Proteomes" id="UP000092746"/>
    </source>
</evidence>